<keyword evidence="3" id="KW-1185">Reference proteome</keyword>
<evidence type="ECO:0000256" key="1">
    <source>
        <dbReference type="SAM" id="Phobius"/>
    </source>
</evidence>
<dbReference type="SUPFAM" id="SSF54523">
    <property type="entry name" value="Pili subunits"/>
    <property type="match status" value="1"/>
</dbReference>
<evidence type="ECO:0000313" key="2">
    <source>
        <dbReference type="EMBL" id="GLQ72046.1"/>
    </source>
</evidence>
<dbReference type="InterPro" id="IPR012902">
    <property type="entry name" value="N_methyl_site"/>
</dbReference>
<reference evidence="3" key="1">
    <citation type="journal article" date="2019" name="Int. J. Syst. Evol. Microbiol.">
        <title>The Global Catalogue of Microorganisms (GCM) 10K type strain sequencing project: providing services to taxonomists for standard genome sequencing and annotation.</title>
        <authorList>
            <consortium name="The Broad Institute Genomics Platform"/>
            <consortium name="The Broad Institute Genome Sequencing Center for Infectious Disease"/>
            <person name="Wu L."/>
            <person name="Ma J."/>
        </authorList>
    </citation>
    <scope>NUCLEOTIDE SEQUENCE [LARGE SCALE GENOMIC DNA]</scope>
    <source>
        <strain evidence="3">NBRC 15640</strain>
    </source>
</reference>
<dbReference type="AlphaFoldDB" id="A0AAV5NPU7"/>
<dbReference type="Pfam" id="PF07963">
    <property type="entry name" value="N_methyl"/>
    <property type="match status" value="1"/>
</dbReference>
<protein>
    <submittedName>
        <fullName evidence="2">MSHA pilin protein MshC</fullName>
    </submittedName>
</protein>
<dbReference type="InterPro" id="IPR045584">
    <property type="entry name" value="Pilin-like"/>
</dbReference>
<keyword evidence="1" id="KW-1133">Transmembrane helix</keyword>
<sequence>MPLPTILYLYMRSLSDGFDGSLKPRRLVSSASKGLVRQSGFTLTELIVVIVIIGIISTYAASKYVGVSGFSSFAAQEQSISIIRQIQLGRMQSNLPSLDYSGDQSQYRLVVSGNCLGSGTGCTADNRSNFVFIEDQTFSFTPASMIVEFDLLGVPTCISGCSTPVAGGNISIGISNGVESAQVCINSEGFVYGC</sequence>
<organism evidence="2 3">
    <name type="scientific">Vibrio penaeicida</name>
    <dbReference type="NCBI Taxonomy" id="104609"/>
    <lineage>
        <taxon>Bacteria</taxon>
        <taxon>Pseudomonadati</taxon>
        <taxon>Pseudomonadota</taxon>
        <taxon>Gammaproteobacteria</taxon>
        <taxon>Vibrionales</taxon>
        <taxon>Vibrionaceae</taxon>
        <taxon>Vibrio</taxon>
    </lineage>
</organism>
<dbReference type="EMBL" id="BSNX01000011">
    <property type="protein sequence ID" value="GLQ72046.1"/>
    <property type="molecule type" value="Genomic_DNA"/>
</dbReference>
<evidence type="ECO:0000313" key="3">
    <source>
        <dbReference type="Proteomes" id="UP001156690"/>
    </source>
</evidence>
<keyword evidence="1" id="KW-0472">Membrane</keyword>
<dbReference type="Gene3D" id="3.30.700.10">
    <property type="entry name" value="Glycoprotein, Type 4 Pilin"/>
    <property type="match status" value="1"/>
</dbReference>
<dbReference type="NCBIfam" id="TIGR02532">
    <property type="entry name" value="IV_pilin_GFxxxE"/>
    <property type="match status" value="1"/>
</dbReference>
<name>A0AAV5NPU7_9VIBR</name>
<accession>A0AAV5NPU7</accession>
<comment type="caution">
    <text evidence="2">The sequence shown here is derived from an EMBL/GenBank/DDBJ whole genome shotgun (WGS) entry which is preliminary data.</text>
</comment>
<feature type="transmembrane region" description="Helical" evidence="1">
    <location>
        <begin position="40"/>
        <end position="61"/>
    </location>
</feature>
<keyword evidence="1" id="KW-0812">Transmembrane</keyword>
<gene>
    <name evidence="2" type="ORF">GCM10007932_14060</name>
</gene>
<dbReference type="Proteomes" id="UP001156690">
    <property type="component" value="Unassembled WGS sequence"/>
</dbReference>
<proteinExistence type="predicted"/>